<gene>
    <name evidence="5" type="ORF">CD122_00770</name>
</gene>
<keyword evidence="3" id="KW-0472">Membrane</keyword>
<evidence type="ECO:0000256" key="1">
    <source>
        <dbReference type="ARBA" id="ARBA00022729"/>
    </source>
</evidence>
<sequence>MLFERKNHFGLRKLNIGMVSVVLGTLLLVGTATEAHASEAQEGQLQSTAKVDAPSNAEAQASHSVITPETEVTQQEPVENERIVTDETVLENVEENQKTPVETQLKNQASITDERDDIHVYSAMSQSSSMFRAANEVTANDTPALLEETAPKVREQLVDGEVQRIYQKRAAVMQNAPQTQSVGIQRGTYQARDSLGIIVPANTKLYIHQAGPEKLTDLRVSLMTNDGAYNKSQVVPKTGEWVTIETGIDSAAFMYMPSGLAYQPIVAYYVEHQRDVALPTYRKGESQAAFEQQWLDQDAAYAYVNGEHHAMLIPRIDRARIMSMKTQTSEGAFKSLDEMIDFYEDVIAKYNSWVGFNDDATSVNYNVGSKYFIVANKNGFGAAYWSTDHTGTNSPSIAPYLQRGWLMLHELGHGYDGWMAQDNRMDLLEVINNVFANQYEQTIQHNKNGWLYGDNQQAFQRGIHDRLLAGDLHFNASGFKGKLDFMTRLVRLTGIEGMTQMYQTMRAQAAQGHTKVDVPKWISHDWLAAQGVNGLPYFDLYHIDMVRDLKDALNAYHHSYIYPLAMLIDDAVERQKYVARLGLATEYELVKSSDISDTSIHADAVVRLDLQGQNLHDHAKVILMDGKDQVAEAVVNDGVATFKQLRVGVYKIVAPETVNHMLPEHAYLVVRENGENQVVMVYPTTEQTQQFVSQQILLKGLGNELFARIVYQPQTGEVKYQEYATKPHVYFNDEYAHVTIHTQAGQVVLDRSMIGNQVGEALTKIRKLTVGDTITIKHREPGQRRVVERIETGERVVMKDADMQTVTYKLTDKGFIVNDETQQDAERRYMEMLEKDINTWIANKTATPDKDDRIPLYRLVRAVQALQHKDSERLMARLAPYLDQNDAVPVVDEQETDTPTTDVEPINTSKNSNLGHDTATTQDVTLEEPKVDDEQPVEEPEAPKEDEPQPAEERPEIPKEDEPQPAEEKPEAPEVDEPQPAEEKPEAPEVDEPQPAEEKPEAPKVDEPQPAEERPEIPKEAEPQPTEEEPEVPKVDEPQPTEEEPEAPKEAEPQPVQPQPEVPKIDDIPSANTKPTSHSTTNNVTQDNKQPENTDVVLGATQGGNIASLVTNTSRAQMMTSVNVPIQQSLTKHHQPVVHDSFNDVKDAPTYRQPIYKPMNTTVENAPEDQPTTMTSNEQYEATSTVQQATYNEPTIPNAGKTYNMRQSKQQHPVNGSLLIVLGAMTTLGGWQLMRRRQKRGK</sequence>
<dbReference type="InterPro" id="IPR031161">
    <property type="entry name" value="Peptidase_M60_dom"/>
</dbReference>
<feature type="region of interest" description="Disordered" evidence="2">
    <location>
        <begin position="39"/>
        <end position="77"/>
    </location>
</feature>
<dbReference type="Proteomes" id="UP000242752">
    <property type="component" value="Unassembled WGS sequence"/>
</dbReference>
<dbReference type="PANTHER" id="PTHR13843">
    <property type="entry name" value="MICROTUBULE-ASSOCIATED PROTEIN"/>
    <property type="match status" value="1"/>
</dbReference>
<feature type="compositionally biased region" description="Basic and acidic residues" evidence="2">
    <location>
        <begin position="941"/>
        <end position="972"/>
    </location>
</feature>
<dbReference type="InterPro" id="IPR026074">
    <property type="entry name" value="MAP1"/>
</dbReference>
<feature type="region of interest" description="Disordered" evidence="2">
    <location>
        <begin position="886"/>
        <end position="1091"/>
    </location>
</feature>
<dbReference type="InterPro" id="IPR005877">
    <property type="entry name" value="YSIRK_signal_dom"/>
</dbReference>
<dbReference type="GO" id="GO:0005829">
    <property type="term" value="C:cytosol"/>
    <property type="evidence" value="ECO:0007669"/>
    <property type="project" value="TreeGrafter"/>
</dbReference>
<dbReference type="Pfam" id="PF04650">
    <property type="entry name" value="YSIRK_signal"/>
    <property type="match status" value="1"/>
</dbReference>
<evidence type="ECO:0000256" key="2">
    <source>
        <dbReference type="SAM" id="MobiDB-lite"/>
    </source>
</evidence>
<dbReference type="InterPro" id="IPR004954">
    <property type="entry name" value="Mucin-bd"/>
</dbReference>
<evidence type="ECO:0000259" key="4">
    <source>
        <dbReference type="PROSITE" id="PS51723"/>
    </source>
</evidence>
<protein>
    <recommendedName>
        <fullName evidence="4">Peptidase M60 domain-containing protein</fullName>
    </recommendedName>
</protein>
<dbReference type="PANTHER" id="PTHR13843:SF12">
    <property type="entry name" value="ATPASE F1_V1_A1 COMPLEX ALPHA_BETA SUBUNIT NUCLEOTIDE-BINDING DOMAIN-CONTAINING PROTEIN"/>
    <property type="match status" value="1"/>
</dbReference>
<dbReference type="GO" id="GO:0031114">
    <property type="term" value="P:regulation of microtubule depolymerization"/>
    <property type="evidence" value="ECO:0007669"/>
    <property type="project" value="TreeGrafter"/>
</dbReference>
<dbReference type="EMBL" id="PPRF01000004">
    <property type="protein sequence ID" value="PNZ30368.1"/>
    <property type="molecule type" value="Genomic_DNA"/>
</dbReference>
<proteinExistence type="predicted"/>
<dbReference type="AlphaFoldDB" id="A0A2K3YYX0"/>
<dbReference type="NCBIfam" id="TIGR01168">
    <property type="entry name" value="YSIRK_signal"/>
    <property type="match status" value="1"/>
</dbReference>
<keyword evidence="3" id="KW-0812">Transmembrane</keyword>
<reference evidence="5 6" key="1">
    <citation type="submission" date="2017-08" db="EMBL/GenBank/DDBJ databases">
        <title>Draft genome sequences of 64 type strains of genus Staph aureus.</title>
        <authorList>
            <person name="Cole K."/>
            <person name="Golubchik T."/>
            <person name="Russell J."/>
            <person name="Foster D."/>
            <person name="Llewelyn M."/>
            <person name="Wilson D."/>
            <person name="Crook D."/>
            <person name="Paul J."/>
        </authorList>
    </citation>
    <scope>NUCLEOTIDE SEQUENCE [LARGE SCALE GENOMIC DNA]</scope>
    <source>
        <strain evidence="5 6">DSM 21968</strain>
    </source>
</reference>
<dbReference type="GO" id="GO:0008017">
    <property type="term" value="F:microtubule binding"/>
    <property type="evidence" value="ECO:0007669"/>
    <property type="project" value="InterPro"/>
</dbReference>
<feature type="domain" description="Peptidase M60" evidence="4">
    <location>
        <begin position="190"/>
        <end position="494"/>
    </location>
</feature>
<keyword evidence="6" id="KW-1185">Reference proteome</keyword>
<evidence type="ECO:0000256" key="3">
    <source>
        <dbReference type="SAM" id="Phobius"/>
    </source>
</evidence>
<accession>A0A2K3YYX0</accession>
<evidence type="ECO:0000313" key="5">
    <source>
        <dbReference type="EMBL" id="PNZ30368.1"/>
    </source>
</evidence>
<dbReference type="GO" id="GO:0005874">
    <property type="term" value="C:microtubule"/>
    <property type="evidence" value="ECO:0007669"/>
    <property type="project" value="InterPro"/>
</dbReference>
<dbReference type="GO" id="GO:0005875">
    <property type="term" value="C:microtubule associated complex"/>
    <property type="evidence" value="ECO:0007669"/>
    <property type="project" value="TreeGrafter"/>
</dbReference>
<dbReference type="OrthoDB" id="2392728at2"/>
<dbReference type="GO" id="GO:0003779">
    <property type="term" value="F:actin binding"/>
    <property type="evidence" value="ECO:0007669"/>
    <property type="project" value="TreeGrafter"/>
</dbReference>
<dbReference type="Pfam" id="PF03272">
    <property type="entry name" value="Mucin_bdg"/>
    <property type="match status" value="1"/>
</dbReference>
<dbReference type="RefSeq" id="WP_103357123.1">
    <property type="nucleotide sequence ID" value="NZ_PPRF01000004.1"/>
</dbReference>
<feature type="compositionally biased region" description="Polar residues" evidence="2">
    <location>
        <begin position="1070"/>
        <end position="1091"/>
    </location>
</feature>
<keyword evidence="3" id="KW-1133">Transmembrane helix</keyword>
<feature type="transmembrane region" description="Helical" evidence="3">
    <location>
        <begin position="1214"/>
        <end position="1234"/>
    </location>
</feature>
<dbReference type="Gene3D" id="3.40.390.80">
    <property type="entry name" value="Peptidase M60, enhancin-like domain 2"/>
    <property type="match status" value="1"/>
</dbReference>
<name>A0A2K3YYX0_9STAP</name>
<dbReference type="GO" id="GO:0000226">
    <property type="term" value="P:microtubule cytoskeleton organization"/>
    <property type="evidence" value="ECO:0007669"/>
    <property type="project" value="InterPro"/>
</dbReference>
<dbReference type="SMART" id="SM01276">
    <property type="entry name" value="M60-like"/>
    <property type="match status" value="1"/>
</dbReference>
<organism evidence="5 6">
    <name type="scientific">Staphylococcus rostri</name>
    <dbReference type="NCBI Taxonomy" id="522262"/>
    <lineage>
        <taxon>Bacteria</taxon>
        <taxon>Bacillati</taxon>
        <taxon>Bacillota</taxon>
        <taxon>Bacilli</taxon>
        <taxon>Bacillales</taxon>
        <taxon>Staphylococcaceae</taxon>
        <taxon>Staphylococcus</taxon>
    </lineage>
</organism>
<comment type="caution">
    <text evidence="5">The sequence shown here is derived from an EMBL/GenBank/DDBJ whole genome shotgun (WGS) entry which is preliminary data.</text>
</comment>
<feature type="compositionally biased region" description="Basic and acidic residues" evidence="2">
    <location>
        <begin position="996"/>
        <end position="1022"/>
    </location>
</feature>
<keyword evidence="1" id="KW-0732">Signal</keyword>
<dbReference type="PROSITE" id="PS51723">
    <property type="entry name" value="PEPTIDASE_M60"/>
    <property type="match status" value="1"/>
</dbReference>
<feature type="compositionally biased region" description="Polar residues" evidence="2">
    <location>
        <begin position="897"/>
        <end position="924"/>
    </location>
</feature>
<evidence type="ECO:0000313" key="6">
    <source>
        <dbReference type="Proteomes" id="UP000242752"/>
    </source>
</evidence>
<feature type="compositionally biased region" description="Polar residues" evidence="2">
    <location>
        <begin position="57"/>
        <end position="77"/>
    </location>
</feature>